<accession>A0A1I2DIB7</accession>
<evidence type="ECO:0000313" key="4">
    <source>
        <dbReference type="Proteomes" id="UP000199323"/>
    </source>
</evidence>
<feature type="compositionally biased region" description="Pro residues" evidence="1">
    <location>
        <begin position="1"/>
        <end position="10"/>
    </location>
</feature>
<sequence>MSANYPPPQPQGGQNPYAAGPPQQGGYPQQPQAPYGQQPQQGWGAPQPGGAFNPGAYPPPAPAVRGRDNVGLGIIVGIAAALAAALAYGGILRALSDDDGTTHEFRLMAIAVGAIVGLAVGKAGGRNPALPVVGIVLALFAVVFGELFGGALVISHYVSSQGGSLSVGDIFLHHFGDLLDSWKHDFGFLRFLYLAVAGAIGFGVTRSAGQR</sequence>
<feature type="transmembrane region" description="Helical" evidence="2">
    <location>
        <begin position="103"/>
        <end position="120"/>
    </location>
</feature>
<evidence type="ECO:0000256" key="2">
    <source>
        <dbReference type="SAM" id="Phobius"/>
    </source>
</evidence>
<keyword evidence="4" id="KW-1185">Reference proteome</keyword>
<protein>
    <submittedName>
        <fullName evidence="3">Uncharacterized protein</fullName>
    </submittedName>
</protein>
<organism evidence="3 4">
    <name type="scientific">Actinacidiphila alni</name>
    <dbReference type="NCBI Taxonomy" id="380248"/>
    <lineage>
        <taxon>Bacteria</taxon>
        <taxon>Bacillati</taxon>
        <taxon>Actinomycetota</taxon>
        <taxon>Actinomycetes</taxon>
        <taxon>Kitasatosporales</taxon>
        <taxon>Streptomycetaceae</taxon>
        <taxon>Actinacidiphila</taxon>
    </lineage>
</organism>
<feature type="transmembrane region" description="Helical" evidence="2">
    <location>
        <begin position="70"/>
        <end position="91"/>
    </location>
</feature>
<keyword evidence="2" id="KW-0812">Transmembrane</keyword>
<dbReference type="AlphaFoldDB" id="A0A1I2DIB7"/>
<keyword evidence="2" id="KW-0472">Membrane</keyword>
<keyword evidence="2" id="KW-1133">Transmembrane helix</keyword>
<feature type="compositionally biased region" description="Low complexity" evidence="1">
    <location>
        <begin position="11"/>
        <end position="51"/>
    </location>
</feature>
<dbReference type="STRING" id="380248.SAMN05216251_105254"/>
<proteinExistence type="predicted"/>
<gene>
    <name evidence="3" type="ORF">SAMN05216251_105254</name>
</gene>
<feature type="transmembrane region" description="Helical" evidence="2">
    <location>
        <begin position="132"/>
        <end position="158"/>
    </location>
</feature>
<evidence type="ECO:0000256" key="1">
    <source>
        <dbReference type="SAM" id="MobiDB-lite"/>
    </source>
</evidence>
<reference evidence="3 4" key="1">
    <citation type="submission" date="2016-10" db="EMBL/GenBank/DDBJ databases">
        <authorList>
            <person name="de Groot N.N."/>
        </authorList>
    </citation>
    <scope>NUCLEOTIDE SEQUENCE [LARGE SCALE GENOMIC DNA]</scope>
    <source>
        <strain evidence="3 4">CGMCC 4.3510</strain>
    </source>
</reference>
<feature type="transmembrane region" description="Helical" evidence="2">
    <location>
        <begin position="187"/>
        <end position="205"/>
    </location>
</feature>
<name>A0A1I2DIB7_9ACTN</name>
<feature type="region of interest" description="Disordered" evidence="1">
    <location>
        <begin position="1"/>
        <end position="62"/>
    </location>
</feature>
<evidence type="ECO:0000313" key="3">
    <source>
        <dbReference type="EMBL" id="SFE80355.1"/>
    </source>
</evidence>
<dbReference type="RefSeq" id="WP_093713255.1">
    <property type="nucleotide sequence ID" value="NZ_FONG01000005.1"/>
</dbReference>
<dbReference type="EMBL" id="FONG01000005">
    <property type="protein sequence ID" value="SFE80355.1"/>
    <property type="molecule type" value="Genomic_DNA"/>
</dbReference>
<dbReference type="Proteomes" id="UP000199323">
    <property type="component" value="Unassembled WGS sequence"/>
</dbReference>